<reference evidence="1 2" key="1">
    <citation type="submission" date="2018-04" db="EMBL/GenBank/DDBJ databases">
        <title>Active sludge and wastewater microbial communities from Klosterneuburg, Austria.</title>
        <authorList>
            <person name="Wagner M."/>
        </authorList>
    </citation>
    <scope>NUCLEOTIDE SEQUENCE [LARGE SCALE GENOMIC DNA]</scope>
    <source>
        <strain evidence="1 2">Nm49</strain>
    </source>
</reference>
<proteinExistence type="predicted"/>
<organism evidence="1 2">
    <name type="scientific">Nitrosomonas oligotropha</name>
    <dbReference type="NCBI Taxonomy" id="42354"/>
    <lineage>
        <taxon>Bacteria</taxon>
        <taxon>Pseudomonadati</taxon>
        <taxon>Pseudomonadota</taxon>
        <taxon>Betaproteobacteria</taxon>
        <taxon>Nitrosomonadales</taxon>
        <taxon>Nitrosomonadaceae</taxon>
        <taxon>Nitrosomonas</taxon>
    </lineage>
</organism>
<dbReference type="Proteomes" id="UP000244128">
    <property type="component" value="Unassembled WGS sequence"/>
</dbReference>
<dbReference type="EMBL" id="QAOI01000002">
    <property type="protein sequence ID" value="PTQ78473.1"/>
    <property type="molecule type" value="Genomic_DNA"/>
</dbReference>
<evidence type="ECO:0000313" key="2">
    <source>
        <dbReference type="Proteomes" id="UP000244128"/>
    </source>
</evidence>
<comment type="caution">
    <text evidence="1">The sequence shown here is derived from an EMBL/GenBank/DDBJ whole genome shotgun (WGS) entry which is preliminary data.</text>
</comment>
<dbReference type="AlphaFoldDB" id="A0A2T5I3T1"/>
<protein>
    <submittedName>
        <fullName evidence="1">Uncharacterized protein</fullName>
    </submittedName>
</protein>
<evidence type="ECO:0000313" key="1">
    <source>
        <dbReference type="EMBL" id="PTQ78473.1"/>
    </source>
</evidence>
<name>A0A2T5I3T1_9PROT</name>
<accession>A0A2T5I3T1</accession>
<gene>
    <name evidence="1" type="ORF">C8R26_10241</name>
</gene>
<sequence length="56" mass="6401">MADQYDCSVFNFNRSIEAVPCIKLTDERLGWRIADSLAGLGNFPLMKLGLINEYKY</sequence>